<dbReference type="EMBL" id="JAOH01000002">
    <property type="protein sequence ID" value="EUA60306.1"/>
    <property type="molecule type" value="Genomic_DNA"/>
</dbReference>
<organism evidence="1 2">
    <name type="scientific">Mycobacteroides abscessus 1948</name>
    <dbReference type="NCBI Taxonomy" id="1299323"/>
    <lineage>
        <taxon>Bacteria</taxon>
        <taxon>Bacillati</taxon>
        <taxon>Actinomycetota</taxon>
        <taxon>Actinomycetes</taxon>
        <taxon>Mycobacteriales</taxon>
        <taxon>Mycobacteriaceae</taxon>
        <taxon>Mycobacteroides</taxon>
        <taxon>Mycobacteroides abscessus</taxon>
    </lineage>
</organism>
<comment type="caution">
    <text evidence="1">The sequence shown here is derived from an EMBL/GenBank/DDBJ whole genome shotgun (WGS) entry which is preliminary data.</text>
</comment>
<name>A0A829QDP3_9MYCO</name>
<gene>
    <name evidence="1" type="ORF">I542_0437</name>
</gene>
<proteinExistence type="predicted"/>
<evidence type="ECO:0000313" key="1">
    <source>
        <dbReference type="EMBL" id="EUA60306.1"/>
    </source>
</evidence>
<dbReference type="Proteomes" id="UP000021210">
    <property type="component" value="Unassembled WGS sequence"/>
</dbReference>
<sequence length="361" mass="38018">MAEPGDTPYLGSILARLHFWGVVSDMDVPGGVTGTFELADQDGAVTMDALVGPPGPAGENAPIVKMQYQSSIDDPADLPQNLTDDPIDIGKAWWVGNIVYLWDGEHYVQKQMGTQGPPGPLPNITPTVQLLDPDNPSLTSEIIVSGTSANPTWLLKLKAPRGPQGDNATIRDATDYDDSVAPAAGQVIAWNGVDYAPADFNPLATRFYTVPESAFTDFTGLATRQTIGSFIIPPMPFDYVPVVHGHFKANGIELDADPFIIGSEVRIGNATSGQLIAKGAGNMSSWSALFPHASSTGSPNTAITPDNGIGMIPAYSTGTTSTLYVNLVNEGMAGFYSFNKAGAQLSILIVPVSPLKPEDGS</sequence>
<evidence type="ECO:0000313" key="2">
    <source>
        <dbReference type="Proteomes" id="UP000021210"/>
    </source>
</evidence>
<dbReference type="AlphaFoldDB" id="A0A829QDP3"/>
<protein>
    <submittedName>
        <fullName evidence="1">Putative gp25</fullName>
    </submittedName>
</protein>
<reference evidence="1 2" key="1">
    <citation type="submission" date="2013-12" db="EMBL/GenBank/DDBJ databases">
        <authorList>
            <person name="Zelazny A."/>
            <person name="Olivier K."/>
            <person name="Holland S."/>
            <person name="Lenaerts A."/>
            <person name="Ordway D."/>
            <person name="DeGroote M.A."/>
            <person name="Parker T."/>
            <person name="Sizemore C."/>
            <person name="Tallon L.J."/>
            <person name="Sadzewicz L.K."/>
            <person name="Sengamalay N."/>
            <person name="Fraser C.M."/>
            <person name="Hine E."/>
            <person name="Shefchek K.A."/>
            <person name="Das S.P."/>
            <person name="Tettelin H."/>
        </authorList>
    </citation>
    <scope>NUCLEOTIDE SEQUENCE [LARGE SCALE GENOMIC DNA]</scope>
    <source>
        <strain evidence="1 2">1948</strain>
    </source>
</reference>
<accession>A0A829QDP3</accession>